<organism evidence="1 2">
    <name type="scientific">Trifolium pratense</name>
    <name type="common">Red clover</name>
    <dbReference type="NCBI Taxonomy" id="57577"/>
    <lineage>
        <taxon>Eukaryota</taxon>
        <taxon>Viridiplantae</taxon>
        <taxon>Streptophyta</taxon>
        <taxon>Embryophyta</taxon>
        <taxon>Tracheophyta</taxon>
        <taxon>Spermatophyta</taxon>
        <taxon>Magnoliopsida</taxon>
        <taxon>eudicotyledons</taxon>
        <taxon>Gunneridae</taxon>
        <taxon>Pentapetalae</taxon>
        <taxon>rosids</taxon>
        <taxon>fabids</taxon>
        <taxon>Fabales</taxon>
        <taxon>Fabaceae</taxon>
        <taxon>Papilionoideae</taxon>
        <taxon>50 kb inversion clade</taxon>
        <taxon>NPAAA clade</taxon>
        <taxon>Hologalegina</taxon>
        <taxon>IRL clade</taxon>
        <taxon>Trifolieae</taxon>
        <taxon>Trifolium</taxon>
    </lineage>
</organism>
<keyword evidence="2" id="KW-1185">Reference proteome</keyword>
<gene>
    <name evidence="1" type="ORF">MILVUS5_LOCUS23713</name>
</gene>
<sequence>MAALTTKLNNNANNNNNINTNKSNRNNSNKGDEPIPVIRVRNNNHTIVTYIKSEHTRDESDLEYYERRYYKRLKDDYYEFKISDSTYRCPFCCNKDYSLTDLLSMLPKWQKLDDPVDKSKPKEIEVVAEQFASVEVDEYKNKKEEINEHDDLEKDDADEGGDEEEKEAKKRKITNQPLVGIVRRGKKPKEDIMLEKILLNGEKQCAEHKLLVDLGRSHVGKISKPCYIQVEKLMNIDRYSHVMHI</sequence>
<dbReference type="Proteomes" id="UP001177021">
    <property type="component" value="Unassembled WGS sequence"/>
</dbReference>
<evidence type="ECO:0000313" key="1">
    <source>
        <dbReference type="EMBL" id="CAJ2657084.1"/>
    </source>
</evidence>
<reference evidence="1" key="1">
    <citation type="submission" date="2023-10" db="EMBL/GenBank/DDBJ databases">
        <authorList>
            <person name="Rodriguez Cubillos JULIANA M."/>
            <person name="De Vega J."/>
        </authorList>
    </citation>
    <scope>NUCLEOTIDE SEQUENCE</scope>
</reference>
<dbReference type="EMBL" id="CASHSV030000311">
    <property type="protein sequence ID" value="CAJ2657084.1"/>
    <property type="molecule type" value="Genomic_DNA"/>
</dbReference>
<accession>A0ACB0KL65</accession>
<evidence type="ECO:0000313" key="2">
    <source>
        <dbReference type="Proteomes" id="UP001177021"/>
    </source>
</evidence>
<name>A0ACB0KL65_TRIPR</name>
<comment type="caution">
    <text evidence="1">The sequence shown here is derived from an EMBL/GenBank/DDBJ whole genome shotgun (WGS) entry which is preliminary data.</text>
</comment>
<proteinExistence type="predicted"/>
<protein>
    <submittedName>
        <fullName evidence="1">Uncharacterized protein</fullName>
    </submittedName>
</protein>